<dbReference type="OrthoDB" id="5970631at2759"/>
<proteinExistence type="predicted"/>
<dbReference type="KEGG" id="dya:Dyak_GE24334"/>
<feature type="region of interest" description="Disordered" evidence="1">
    <location>
        <begin position="222"/>
        <end position="383"/>
    </location>
</feature>
<evidence type="ECO:0000256" key="1">
    <source>
        <dbReference type="SAM" id="MobiDB-lite"/>
    </source>
</evidence>
<dbReference type="PROSITE" id="PS50896">
    <property type="entry name" value="LISH"/>
    <property type="match status" value="1"/>
</dbReference>
<dbReference type="Pfam" id="PF08513">
    <property type="entry name" value="LisH"/>
    <property type="match status" value="1"/>
</dbReference>
<feature type="compositionally biased region" description="Acidic residues" evidence="1">
    <location>
        <begin position="225"/>
        <end position="242"/>
    </location>
</feature>
<dbReference type="Gene3D" id="1.20.960.40">
    <property type="match status" value="1"/>
</dbReference>
<dbReference type="EMBL" id="CM000160">
    <property type="protein sequence ID" value="EDW97413.1"/>
    <property type="molecule type" value="Genomic_DNA"/>
</dbReference>
<feature type="compositionally biased region" description="Polar residues" evidence="1">
    <location>
        <begin position="295"/>
        <end position="304"/>
    </location>
</feature>
<dbReference type="SMR" id="B4PRL3"/>
<dbReference type="eggNOG" id="ENOG502S0C1">
    <property type="taxonomic scope" value="Eukaryota"/>
</dbReference>
<gene>
    <name evidence="2" type="primary">Dyak\GE24334</name>
    <name evidence="2" type="synonym">dyak_GLEANR_8039</name>
    <name evidence="2" type="synonym">GE24334</name>
    <name evidence="2" type="ORF">Dyak_GE24334</name>
</gene>
<reference evidence="2 3" key="2">
    <citation type="journal article" date="2007" name="PLoS Biol.">
        <title>Principles of genome evolution in the Drosophila melanogaster species group.</title>
        <authorList>
            <person name="Ranz J.M."/>
            <person name="Maurin D."/>
            <person name="Chan Y.S."/>
            <person name="von Grotthuss M."/>
            <person name="Hillier L.W."/>
            <person name="Roote J."/>
            <person name="Ashburner M."/>
            <person name="Bergman C.M."/>
        </authorList>
    </citation>
    <scope>NUCLEOTIDE SEQUENCE [LARGE SCALE GENOMIC DNA]</scope>
    <source>
        <strain evidence="3">Tai18E2 / Tucson 14021-0261.01</strain>
    </source>
</reference>
<evidence type="ECO:0000313" key="3">
    <source>
        <dbReference type="Proteomes" id="UP000002282"/>
    </source>
</evidence>
<evidence type="ECO:0000313" key="2">
    <source>
        <dbReference type="EMBL" id="EDW97413.1"/>
    </source>
</evidence>
<dbReference type="InterPro" id="IPR006594">
    <property type="entry name" value="LisH"/>
</dbReference>
<keyword evidence="3" id="KW-1185">Reference proteome</keyword>
<protein>
    <submittedName>
        <fullName evidence="2">Uncharacterized protein</fullName>
    </submittedName>
</protein>
<name>B4PRL3_DROYA</name>
<dbReference type="AlphaFoldDB" id="B4PRL3"/>
<organism evidence="2 3">
    <name type="scientific">Drosophila yakuba</name>
    <name type="common">Fruit fly</name>
    <dbReference type="NCBI Taxonomy" id="7245"/>
    <lineage>
        <taxon>Eukaryota</taxon>
        <taxon>Metazoa</taxon>
        <taxon>Ecdysozoa</taxon>
        <taxon>Arthropoda</taxon>
        <taxon>Hexapoda</taxon>
        <taxon>Insecta</taxon>
        <taxon>Pterygota</taxon>
        <taxon>Neoptera</taxon>
        <taxon>Endopterygota</taxon>
        <taxon>Diptera</taxon>
        <taxon>Brachycera</taxon>
        <taxon>Muscomorpha</taxon>
        <taxon>Ephydroidea</taxon>
        <taxon>Drosophilidae</taxon>
        <taxon>Drosophila</taxon>
        <taxon>Sophophora</taxon>
    </lineage>
</organism>
<dbReference type="HOGENOM" id="CLU_038514_0_0_1"/>
<sequence>MSSNERKLEADYEKLIEQNIKSQFEKNGTMAALRSEVHVKILMMMRGQLDMSKIQPLAGGASGVSNQSEDHSLVKLINQLVMEFLDWFGYRHTLETFRMETGESVAHRREMEQSLLIRPESKDFPLLAQLVMRDWKSTTHKGGSKKVIQLSDPVKAQTTQQGRKIIKELTAMRTQKSETKQEKLVQYNRKLISNDPLTKAITLRNTATPTRSLKTEKCKSYVDSSESDILESDYSVEESEDSDGYKDIPDRQIFIDDLPPEGKYAANHGEEGPFLSNKNQSDAEIQQDEIESHTDNIPSSSNKPKTQRKPLMESSDSEDGPSISGRNKVSRQDYWNSPRRVTLRSKNTLKSKDEPDPAVTKPYCPDTHIGKMDFDSDYSSDED</sequence>
<reference evidence="2 3" key="1">
    <citation type="journal article" date="2007" name="Nature">
        <title>Evolution of genes and genomes on the Drosophila phylogeny.</title>
        <authorList>
            <consortium name="Drosophila 12 Genomes Consortium"/>
            <person name="Clark A.G."/>
            <person name="Eisen M.B."/>
            <person name="Smith D.R."/>
            <person name="Bergman C.M."/>
            <person name="Oliver B."/>
            <person name="Markow T.A."/>
            <person name="Kaufman T.C."/>
            <person name="Kellis M."/>
            <person name="Gelbart W."/>
            <person name="Iyer V.N."/>
            <person name="Pollard D.A."/>
            <person name="Sackton T.B."/>
            <person name="Larracuente A.M."/>
            <person name="Singh N.D."/>
            <person name="Abad J.P."/>
            <person name="Abt D.N."/>
            <person name="Adryan B."/>
            <person name="Aguade M."/>
            <person name="Akashi H."/>
            <person name="Anderson W.W."/>
            <person name="Aquadro C.F."/>
            <person name="Ardell D.H."/>
            <person name="Arguello R."/>
            <person name="Artieri C.G."/>
            <person name="Barbash D.A."/>
            <person name="Barker D."/>
            <person name="Barsanti P."/>
            <person name="Batterham P."/>
            <person name="Batzoglou S."/>
            <person name="Begun D."/>
            <person name="Bhutkar A."/>
            <person name="Blanco E."/>
            <person name="Bosak S.A."/>
            <person name="Bradley R.K."/>
            <person name="Brand A.D."/>
            <person name="Brent M.R."/>
            <person name="Brooks A.N."/>
            <person name="Brown R.H."/>
            <person name="Butlin R.K."/>
            <person name="Caggese C."/>
            <person name="Calvi B.R."/>
            <person name="Bernardo de Carvalho A."/>
            <person name="Caspi A."/>
            <person name="Castrezana S."/>
            <person name="Celniker S.E."/>
            <person name="Chang J.L."/>
            <person name="Chapple C."/>
            <person name="Chatterji S."/>
            <person name="Chinwalla A."/>
            <person name="Civetta A."/>
            <person name="Clifton S.W."/>
            <person name="Comeron J.M."/>
            <person name="Costello J.C."/>
            <person name="Coyne J.A."/>
            <person name="Daub J."/>
            <person name="David R.G."/>
            <person name="Delcher A.L."/>
            <person name="Delehaunty K."/>
            <person name="Do C.B."/>
            <person name="Ebling H."/>
            <person name="Edwards K."/>
            <person name="Eickbush T."/>
            <person name="Evans J.D."/>
            <person name="Filipski A."/>
            <person name="Findeiss S."/>
            <person name="Freyhult E."/>
            <person name="Fulton L."/>
            <person name="Fulton R."/>
            <person name="Garcia A.C."/>
            <person name="Gardiner A."/>
            <person name="Garfield D.A."/>
            <person name="Garvin B.E."/>
            <person name="Gibson G."/>
            <person name="Gilbert D."/>
            <person name="Gnerre S."/>
            <person name="Godfrey J."/>
            <person name="Good R."/>
            <person name="Gotea V."/>
            <person name="Gravely B."/>
            <person name="Greenberg A.J."/>
            <person name="Griffiths-Jones S."/>
            <person name="Gross S."/>
            <person name="Guigo R."/>
            <person name="Gustafson E.A."/>
            <person name="Haerty W."/>
            <person name="Hahn M.W."/>
            <person name="Halligan D.L."/>
            <person name="Halpern A.L."/>
            <person name="Halter G.M."/>
            <person name="Han M.V."/>
            <person name="Heger A."/>
            <person name="Hillier L."/>
            <person name="Hinrichs A.S."/>
            <person name="Holmes I."/>
            <person name="Hoskins R.A."/>
            <person name="Hubisz M.J."/>
            <person name="Hultmark D."/>
            <person name="Huntley M.A."/>
            <person name="Jaffe D.B."/>
            <person name="Jagadeeshan S."/>
            <person name="Jeck W.R."/>
            <person name="Johnson J."/>
            <person name="Jones C.D."/>
            <person name="Jordan W.C."/>
            <person name="Karpen G.H."/>
            <person name="Kataoka E."/>
            <person name="Keightley P.D."/>
            <person name="Kheradpour P."/>
            <person name="Kirkness E.F."/>
            <person name="Koerich L.B."/>
            <person name="Kristiansen K."/>
            <person name="Kudrna D."/>
            <person name="Kulathinal R.J."/>
            <person name="Kumar S."/>
            <person name="Kwok R."/>
            <person name="Lander E."/>
            <person name="Langley C.H."/>
            <person name="Lapoint R."/>
            <person name="Lazzaro B.P."/>
            <person name="Lee S.J."/>
            <person name="Levesque L."/>
            <person name="Li R."/>
            <person name="Lin C.F."/>
            <person name="Lin M.F."/>
            <person name="Lindblad-Toh K."/>
            <person name="Llopart A."/>
            <person name="Long M."/>
            <person name="Low L."/>
            <person name="Lozovsky E."/>
            <person name="Lu J."/>
            <person name="Luo M."/>
            <person name="Machado C.A."/>
            <person name="Makalowski W."/>
            <person name="Marzo M."/>
            <person name="Matsuda M."/>
            <person name="Matzkin L."/>
            <person name="McAllister B."/>
            <person name="McBride C.S."/>
            <person name="McKernan B."/>
            <person name="McKernan K."/>
            <person name="Mendez-Lago M."/>
            <person name="Minx P."/>
            <person name="Mollenhauer M.U."/>
            <person name="Montooth K."/>
            <person name="Mount S.M."/>
            <person name="Mu X."/>
            <person name="Myers E."/>
            <person name="Negre B."/>
            <person name="Newfeld S."/>
            <person name="Nielsen R."/>
            <person name="Noor M.A."/>
            <person name="O'Grady P."/>
            <person name="Pachter L."/>
            <person name="Papaceit M."/>
            <person name="Parisi M.J."/>
            <person name="Parisi M."/>
            <person name="Parts L."/>
            <person name="Pedersen J.S."/>
            <person name="Pesole G."/>
            <person name="Phillippy A.M."/>
            <person name="Ponting C.P."/>
            <person name="Pop M."/>
            <person name="Porcelli D."/>
            <person name="Powell J.R."/>
            <person name="Prohaska S."/>
            <person name="Pruitt K."/>
            <person name="Puig M."/>
            <person name="Quesneville H."/>
            <person name="Ram K.R."/>
            <person name="Rand D."/>
            <person name="Rasmussen M.D."/>
            <person name="Reed L.K."/>
            <person name="Reenan R."/>
            <person name="Reily A."/>
            <person name="Remington K.A."/>
            <person name="Rieger T.T."/>
            <person name="Ritchie M.G."/>
            <person name="Robin C."/>
            <person name="Rogers Y.H."/>
            <person name="Rohde C."/>
            <person name="Rozas J."/>
            <person name="Rubenfield M.J."/>
            <person name="Ruiz A."/>
            <person name="Russo S."/>
            <person name="Salzberg S.L."/>
            <person name="Sanchez-Gracia A."/>
            <person name="Saranga D.J."/>
            <person name="Sato H."/>
            <person name="Schaeffer S.W."/>
            <person name="Schatz M.C."/>
            <person name="Schlenke T."/>
            <person name="Schwartz R."/>
            <person name="Segarra C."/>
            <person name="Singh R.S."/>
            <person name="Sirot L."/>
            <person name="Sirota M."/>
            <person name="Sisneros N.B."/>
            <person name="Smith C.D."/>
            <person name="Smith T.F."/>
            <person name="Spieth J."/>
            <person name="Stage D.E."/>
            <person name="Stark A."/>
            <person name="Stephan W."/>
            <person name="Strausberg R.L."/>
            <person name="Strempel S."/>
            <person name="Sturgill D."/>
            <person name="Sutton G."/>
            <person name="Sutton G.G."/>
            <person name="Tao W."/>
            <person name="Teichmann S."/>
            <person name="Tobari Y.N."/>
            <person name="Tomimura Y."/>
            <person name="Tsolas J.M."/>
            <person name="Valente V.L."/>
            <person name="Venter E."/>
            <person name="Venter J.C."/>
            <person name="Vicario S."/>
            <person name="Vieira F.G."/>
            <person name="Vilella A.J."/>
            <person name="Villasante A."/>
            <person name="Walenz B."/>
            <person name="Wang J."/>
            <person name="Wasserman M."/>
            <person name="Watts T."/>
            <person name="Wilson D."/>
            <person name="Wilson R.K."/>
            <person name="Wing R.A."/>
            <person name="Wolfner M.F."/>
            <person name="Wong A."/>
            <person name="Wong G.K."/>
            <person name="Wu C.I."/>
            <person name="Wu G."/>
            <person name="Yamamoto D."/>
            <person name="Yang H.P."/>
            <person name="Yang S.P."/>
            <person name="Yorke J.A."/>
            <person name="Yoshida K."/>
            <person name="Zdobnov E."/>
            <person name="Zhang P."/>
            <person name="Zhang Y."/>
            <person name="Zimin A.V."/>
            <person name="Baldwin J."/>
            <person name="Abdouelleil A."/>
            <person name="Abdulkadir J."/>
            <person name="Abebe A."/>
            <person name="Abera B."/>
            <person name="Abreu J."/>
            <person name="Acer S.C."/>
            <person name="Aftuck L."/>
            <person name="Alexander A."/>
            <person name="An P."/>
            <person name="Anderson E."/>
            <person name="Anderson S."/>
            <person name="Arachi H."/>
            <person name="Azer M."/>
            <person name="Bachantsang P."/>
            <person name="Barry A."/>
            <person name="Bayul T."/>
            <person name="Berlin A."/>
            <person name="Bessette D."/>
            <person name="Bloom T."/>
            <person name="Blye J."/>
            <person name="Boguslavskiy L."/>
            <person name="Bonnet C."/>
            <person name="Boukhgalter B."/>
            <person name="Bourzgui I."/>
            <person name="Brown A."/>
            <person name="Cahill P."/>
            <person name="Channer S."/>
            <person name="Cheshatsang Y."/>
            <person name="Chuda L."/>
            <person name="Citroen M."/>
            <person name="Collymore A."/>
            <person name="Cooke P."/>
            <person name="Costello M."/>
            <person name="D'Aco K."/>
            <person name="Daza R."/>
            <person name="De Haan G."/>
            <person name="DeGray S."/>
            <person name="DeMaso C."/>
            <person name="Dhargay N."/>
            <person name="Dooley K."/>
            <person name="Dooley E."/>
            <person name="Doricent M."/>
            <person name="Dorje P."/>
            <person name="Dorjee K."/>
            <person name="Dupes A."/>
            <person name="Elong R."/>
            <person name="Falk J."/>
            <person name="Farina A."/>
            <person name="Faro S."/>
            <person name="Ferguson D."/>
            <person name="Fisher S."/>
            <person name="Foley C.D."/>
            <person name="Franke A."/>
            <person name="Friedrich D."/>
            <person name="Gadbois L."/>
            <person name="Gearin G."/>
            <person name="Gearin C.R."/>
            <person name="Giannoukos G."/>
            <person name="Goode T."/>
            <person name="Graham J."/>
            <person name="Grandbois E."/>
            <person name="Grewal S."/>
            <person name="Gyaltsen K."/>
            <person name="Hafez N."/>
            <person name="Hagos B."/>
            <person name="Hall J."/>
            <person name="Henson C."/>
            <person name="Hollinger A."/>
            <person name="Honan T."/>
            <person name="Huard M.D."/>
            <person name="Hughes L."/>
            <person name="Hurhula B."/>
            <person name="Husby M.E."/>
            <person name="Kamat A."/>
            <person name="Kanga B."/>
            <person name="Kashin S."/>
            <person name="Khazanovich D."/>
            <person name="Kisner P."/>
            <person name="Lance K."/>
            <person name="Lara M."/>
            <person name="Lee W."/>
            <person name="Lennon N."/>
            <person name="Letendre F."/>
            <person name="LeVine R."/>
            <person name="Lipovsky A."/>
            <person name="Liu X."/>
            <person name="Liu J."/>
            <person name="Liu S."/>
            <person name="Lokyitsang T."/>
            <person name="Lokyitsang Y."/>
            <person name="Lubonja R."/>
            <person name="Lui A."/>
            <person name="MacDonald P."/>
            <person name="Magnisalis V."/>
            <person name="Maru K."/>
            <person name="Matthews C."/>
            <person name="McCusker W."/>
            <person name="McDonough S."/>
            <person name="Mehta T."/>
            <person name="Meldrim J."/>
            <person name="Meneus L."/>
            <person name="Mihai O."/>
            <person name="Mihalev A."/>
            <person name="Mihova T."/>
            <person name="Mittelman R."/>
            <person name="Mlenga V."/>
            <person name="Montmayeur A."/>
            <person name="Mulrain L."/>
            <person name="Navidi A."/>
            <person name="Naylor J."/>
            <person name="Negash T."/>
            <person name="Nguyen T."/>
            <person name="Nguyen N."/>
            <person name="Nicol R."/>
            <person name="Norbu C."/>
            <person name="Norbu N."/>
            <person name="Novod N."/>
            <person name="O'Neill B."/>
            <person name="Osman S."/>
            <person name="Markiewicz E."/>
            <person name="Oyono O.L."/>
            <person name="Patti C."/>
            <person name="Phunkhang P."/>
            <person name="Pierre F."/>
            <person name="Priest M."/>
            <person name="Raghuraman S."/>
            <person name="Rege F."/>
            <person name="Reyes R."/>
            <person name="Rise C."/>
            <person name="Rogov P."/>
            <person name="Ross K."/>
            <person name="Ryan E."/>
            <person name="Settipalli S."/>
            <person name="Shea T."/>
            <person name="Sherpa N."/>
            <person name="Shi L."/>
            <person name="Shih D."/>
            <person name="Sparrow T."/>
            <person name="Spaulding J."/>
            <person name="Stalker J."/>
            <person name="Stange-Thomann N."/>
            <person name="Stavropoulos S."/>
            <person name="Stone C."/>
            <person name="Strader C."/>
            <person name="Tesfaye S."/>
            <person name="Thomson T."/>
            <person name="Thoulutsang Y."/>
            <person name="Thoulutsang D."/>
            <person name="Topham K."/>
            <person name="Topping I."/>
            <person name="Tsamla T."/>
            <person name="Vassiliev H."/>
            <person name="Vo A."/>
            <person name="Wangchuk T."/>
            <person name="Wangdi T."/>
            <person name="Weiand M."/>
            <person name="Wilkinson J."/>
            <person name="Wilson A."/>
            <person name="Yadav S."/>
            <person name="Young G."/>
            <person name="Yu Q."/>
            <person name="Zembek L."/>
            <person name="Zhong D."/>
            <person name="Zimmer A."/>
            <person name="Zwirko Z."/>
            <person name="Jaffe D.B."/>
            <person name="Alvarez P."/>
            <person name="Brockman W."/>
            <person name="Butler J."/>
            <person name="Chin C."/>
            <person name="Gnerre S."/>
            <person name="Grabherr M."/>
            <person name="Kleber M."/>
            <person name="Mauceli E."/>
            <person name="MacCallum I."/>
        </authorList>
    </citation>
    <scope>NUCLEOTIDE SEQUENCE [LARGE SCALE GENOMIC DNA]</scope>
    <source>
        <strain evidence="3">Tai18E2 / Tucson 14021-0261.01</strain>
    </source>
</reference>
<feature type="compositionally biased region" description="Basic and acidic residues" evidence="1">
    <location>
        <begin position="243"/>
        <end position="254"/>
    </location>
</feature>
<dbReference type="SMART" id="SM00667">
    <property type="entry name" value="LisH"/>
    <property type="match status" value="1"/>
</dbReference>
<dbReference type="OMA" id="LVMRDWK"/>
<dbReference type="Proteomes" id="UP000002282">
    <property type="component" value="Chromosome 3R"/>
</dbReference>
<dbReference type="PhylomeDB" id="B4PRL3"/>
<accession>B4PRL3</accession>